<feature type="domain" description="O-antigen ligase-related" evidence="7">
    <location>
        <begin position="167"/>
        <end position="304"/>
    </location>
</feature>
<dbReference type="PANTHER" id="PTHR37422:SF13">
    <property type="entry name" value="LIPOPOLYSACCHARIDE BIOSYNTHESIS PROTEIN PA4999-RELATED"/>
    <property type="match status" value="1"/>
</dbReference>
<evidence type="ECO:0000256" key="6">
    <source>
        <dbReference type="SAM" id="Phobius"/>
    </source>
</evidence>
<evidence type="ECO:0000256" key="4">
    <source>
        <dbReference type="ARBA" id="ARBA00023136"/>
    </source>
</evidence>
<evidence type="ECO:0000259" key="7">
    <source>
        <dbReference type="Pfam" id="PF04932"/>
    </source>
</evidence>
<dbReference type="EMBL" id="JAGFVQ010000014">
    <property type="protein sequence ID" value="MBO4140482.1"/>
    <property type="molecule type" value="Genomic_DNA"/>
</dbReference>
<feature type="transmembrane region" description="Helical" evidence="6">
    <location>
        <begin position="48"/>
        <end position="66"/>
    </location>
</feature>
<evidence type="ECO:0000313" key="9">
    <source>
        <dbReference type="Proteomes" id="UP000669887"/>
    </source>
</evidence>
<evidence type="ECO:0000256" key="2">
    <source>
        <dbReference type="ARBA" id="ARBA00022692"/>
    </source>
</evidence>
<evidence type="ECO:0000256" key="3">
    <source>
        <dbReference type="ARBA" id="ARBA00022989"/>
    </source>
</evidence>
<comment type="subcellular location">
    <subcellularLocation>
        <location evidence="1">Membrane</location>
        <topology evidence="1">Multi-pass membrane protein</topology>
    </subcellularLocation>
</comment>
<comment type="caution">
    <text evidence="8">The sequence shown here is derived from an EMBL/GenBank/DDBJ whole genome shotgun (WGS) entry which is preliminary data.</text>
</comment>
<feature type="transmembrane region" description="Helical" evidence="6">
    <location>
        <begin position="18"/>
        <end position="36"/>
    </location>
</feature>
<evidence type="ECO:0000256" key="5">
    <source>
        <dbReference type="SAM" id="MobiDB-lite"/>
    </source>
</evidence>
<dbReference type="GO" id="GO:0016020">
    <property type="term" value="C:membrane"/>
    <property type="evidence" value="ECO:0007669"/>
    <property type="project" value="UniProtKB-SubCell"/>
</dbReference>
<dbReference type="RefSeq" id="WP_151498933.1">
    <property type="nucleotide sequence ID" value="NZ_JAGFVQ010000014.1"/>
</dbReference>
<proteinExistence type="predicted"/>
<keyword evidence="2 6" id="KW-0812">Transmembrane</keyword>
<dbReference type="GO" id="GO:0016874">
    <property type="term" value="F:ligase activity"/>
    <property type="evidence" value="ECO:0007669"/>
    <property type="project" value="UniProtKB-KW"/>
</dbReference>
<dbReference type="InterPro" id="IPR051533">
    <property type="entry name" value="WaaL-like"/>
</dbReference>
<feature type="transmembrane region" description="Helical" evidence="6">
    <location>
        <begin position="351"/>
        <end position="371"/>
    </location>
</feature>
<keyword evidence="4 6" id="KW-0472">Membrane</keyword>
<feature type="transmembrane region" description="Helical" evidence="6">
    <location>
        <begin position="78"/>
        <end position="96"/>
    </location>
</feature>
<name>A0AAW4JF32_9ACTN</name>
<feature type="transmembrane region" description="Helical" evidence="6">
    <location>
        <begin position="296"/>
        <end position="318"/>
    </location>
</feature>
<feature type="transmembrane region" description="Helical" evidence="6">
    <location>
        <begin position="184"/>
        <end position="203"/>
    </location>
</feature>
<feature type="transmembrane region" description="Helical" evidence="6">
    <location>
        <begin position="325"/>
        <end position="345"/>
    </location>
</feature>
<feature type="region of interest" description="Disordered" evidence="5">
    <location>
        <begin position="382"/>
        <end position="413"/>
    </location>
</feature>
<dbReference type="Pfam" id="PF04932">
    <property type="entry name" value="Wzy_C"/>
    <property type="match status" value="1"/>
</dbReference>
<dbReference type="AlphaFoldDB" id="A0AAW4JF32"/>
<dbReference type="PANTHER" id="PTHR37422">
    <property type="entry name" value="TEICHURONIC ACID BIOSYNTHESIS PROTEIN TUAE"/>
    <property type="match status" value="1"/>
</dbReference>
<organism evidence="8 9">
    <name type="scientific">Micromonospora tulbaghiae</name>
    <dbReference type="NCBI Taxonomy" id="479978"/>
    <lineage>
        <taxon>Bacteria</taxon>
        <taxon>Bacillati</taxon>
        <taxon>Actinomycetota</taxon>
        <taxon>Actinomycetes</taxon>
        <taxon>Micromonosporales</taxon>
        <taxon>Micromonosporaceae</taxon>
        <taxon>Micromonospora</taxon>
    </lineage>
</organism>
<gene>
    <name evidence="8" type="ORF">J5U46_10035</name>
</gene>
<keyword evidence="8" id="KW-0436">Ligase</keyword>
<sequence>MRATIVVALLNFDQFPRLIARGFVVTAVLLAVPLILHEVLRPASRARVVVFWVLVLFGVLALPGITRSPESEYGQQKFFLLVTLTMAAALAVAVLRGPRDVEMFAVVFVVSGLVLAVAALTGDSEGGRASGFGSNPIWLARAVGAALVALTWLYLRRRLSAWPTALLAVILLLGLIATGSRGPLLATVVAMFFLVLAGLRLKIRQVRREWVGLTLMGALVLVVAALPSLLPPRVYALVVDPSEELFGSARAGMREATTPIIAENPGGIGYGNWGDYSGMAVYRYPHNLWLELPAEAGWLVGGVFVLAVLAVAFGLWVVSRREPAAGLVLGLLAFYAVAVSTSGDINGDRPLFVVLALGVLLLAGARARAAGGRPGMVGARRQARAEAWGPTSPSRPPSGRGLWEHAGRARALG</sequence>
<feature type="compositionally biased region" description="Low complexity" evidence="5">
    <location>
        <begin position="389"/>
        <end position="401"/>
    </location>
</feature>
<evidence type="ECO:0000313" key="8">
    <source>
        <dbReference type="EMBL" id="MBO4140482.1"/>
    </source>
</evidence>
<protein>
    <submittedName>
        <fullName evidence="8">O-antigen ligase family protein</fullName>
    </submittedName>
</protein>
<feature type="transmembrane region" description="Helical" evidence="6">
    <location>
        <begin position="103"/>
        <end position="122"/>
    </location>
</feature>
<dbReference type="InterPro" id="IPR007016">
    <property type="entry name" value="O-antigen_ligase-rel_domated"/>
</dbReference>
<reference evidence="8" key="1">
    <citation type="submission" date="2021-03" db="EMBL/GenBank/DDBJ databases">
        <title>X isolated from Micromonospora tulbaghiae.</title>
        <authorList>
            <person name="Stennett H.L."/>
        </authorList>
    </citation>
    <scope>NUCLEOTIDE SEQUENCE</scope>
    <source>
        <strain evidence="8">28M1-20</strain>
    </source>
</reference>
<dbReference type="Proteomes" id="UP000669887">
    <property type="component" value="Unassembled WGS sequence"/>
</dbReference>
<keyword evidence="3 6" id="KW-1133">Transmembrane helix</keyword>
<feature type="transmembrane region" description="Helical" evidence="6">
    <location>
        <begin position="210"/>
        <end position="230"/>
    </location>
</feature>
<accession>A0AAW4JF32</accession>
<feature type="transmembrane region" description="Helical" evidence="6">
    <location>
        <begin position="162"/>
        <end position="178"/>
    </location>
</feature>
<feature type="transmembrane region" description="Helical" evidence="6">
    <location>
        <begin position="137"/>
        <end position="155"/>
    </location>
</feature>
<evidence type="ECO:0000256" key="1">
    <source>
        <dbReference type="ARBA" id="ARBA00004141"/>
    </source>
</evidence>